<dbReference type="Pfam" id="PF05043">
    <property type="entry name" value="Mga"/>
    <property type="match status" value="1"/>
</dbReference>
<name>A0ABW4B7X2_9LACO</name>
<accession>A0ABW4B7X2</accession>
<dbReference type="Proteomes" id="UP001597249">
    <property type="component" value="Unassembled WGS sequence"/>
</dbReference>
<evidence type="ECO:0000259" key="1">
    <source>
        <dbReference type="Pfam" id="PF05043"/>
    </source>
</evidence>
<sequence>MDFETIFLEKADLQKFTMFHTLVTNQAQSLSITDLAERLALSYQQSYNVFQELTRDLVDLSGKTAAQVKQALTGGALLPQTIDDYRVFLLNESISFQFIDYLVQGSQQTVSSFCTSHFISRSTLMRKTATVRSFLAGYHIRLSLTQAAFIGDEKQIRLFLQQFYWLSYHGSQWPFRALDFQILSQQYQQLPTPASDPIVASQERLFWGLCRTRMSRGHFVKLPLAFARSFPHSPFRLKAIYPSKRHANVPQATLDAEGAFFYFFQQKMITFAQPSATTLTLVDQLEAQNSPIIQVVAGLPQVMHSQLVAPATQNPFEDPLLYVNLVRVAAAFYLMDGDFVKQTDFFKPALLNYQQQQVRRLLSQYIADLPDEPGLRAFKRAQNALVEMFFYLLVPYMQEFNWEDMVKVKLVMETTDTINRNIIDFVRNLNVVDLLPDEAPLADADLLITALDDFVDPDMLTSLPPSIAKFNWYLDATDGDFRVLFQTIFSLFQRKLLAANQ</sequence>
<dbReference type="EMBL" id="JBHTMO010000014">
    <property type="protein sequence ID" value="MFD1393021.1"/>
    <property type="molecule type" value="Genomic_DNA"/>
</dbReference>
<dbReference type="InterPro" id="IPR007737">
    <property type="entry name" value="Mga_HTH"/>
</dbReference>
<feature type="domain" description="Mga helix-turn-helix" evidence="1">
    <location>
        <begin position="88"/>
        <end position="164"/>
    </location>
</feature>
<proteinExistence type="predicted"/>
<dbReference type="Gene3D" id="1.10.10.10">
    <property type="entry name" value="Winged helix-like DNA-binding domain superfamily/Winged helix DNA-binding domain"/>
    <property type="match status" value="1"/>
</dbReference>
<dbReference type="RefSeq" id="WP_125586852.1">
    <property type="nucleotide sequence ID" value="NZ_JBHTMO010000014.1"/>
</dbReference>
<protein>
    <submittedName>
        <fullName evidence="2">Helix-turn-helix domain-containing protein</fullName>
    </submittedName>
</protein>
<evidence type="ECO:0000313" key="2">
    <source>
        <dbReference type="EMBL" id="MFD1393021.1"/>
    </source>
</evidence>
<organism evidence="2 3">
    <name type="scientific">Lacticaseibacillus jixianensis</name>
    <dbReference type="NCBI Taxonomy" id="2486012"/>
    <lineage>
        <taxon>Bacteria</taxon>
        <taxon>Bacillati</taxon>
        <taxon>Bacillota</taxon>
        <taxon>Bacilli</taxon>
        <taxon>Lactobacillales</taxon>
        <taxon>Lactobacillaceae</taxon>
        <taxon>Lacticaseibacillus</taxon>
    </lineage>
</organism>
<comment type="caution">
    <text evidence="2">The sequence shown here is derived from an EMBL/GenBank/DDBJ whole genome shotgun (WGS) entry which is preliminary data.</text>
</comment>
<keyword evidence="3" id="KW-1185">Reference proteome</keyword>
<evidence type="ECO:0000313" key="3">
    <source>
        <dbReference type="Proteomes" id="UP001597249"/>
    </source>
</evidence>
<reference evidence="3" key="1">
    <citation type="journal article" date="2019" name="Int. J. Syst. Evol. Microbiol.">
        <title>The Global Catalogue of Microorganisms (GCM) 10K type strain sequencing project: providing services to taxonomists for standard genome sequencing and annotation.</title>
        <authorList>
            <consortium name="The Broad Institute Genomics Platform"/>
            <consortium name="The Broad Institute Genome Sequencing Center for Infectious Disease"/>
            <person name="Wu L."/>
            <person name="Ma J."/>
        </authorList>
    </citation>
    <scope>NUCLEOTIDE SEQUENCE [LARGE SCALE GENOMIC DNA]</scope>
    <source>
        <strain evidence="3">CCM 8911</strain>
    </source>
</reference>
<gene>
    <name evidence="2" type="ORF">ACFQ3L_05370</name>
</gene>
<dbReference type="InterPro" id="IPR036388">
    <property type="entry name" value="WH-like_DNA-bd_sf"/>
</dbReference>